<comment type="caution">
    <text evidence="1">The sequence shown here is derived from an EMBL/GenBank/DDBJ whole genome shotgun (WGS) entry which is preliminary data.</text>
</comment>
<evidence type="ECO:0000313" key="2">
    <source>
        <dbReference type="Proteomes" id="UP001276150"/>
    </source>
</evidence>
<sequence length="118" mass="13729">MDAERAFIPPIHIPLQRLSVTYHATFLDFLEAAQRAADLLGGPEQPQWQVDGYKSDTLFLVRRYSGNGVIPHQITTEFELDFTDDTVTVGVYSRWDSDLTFYRRFIWHLDTLLPRRLA</sequence>
<organism evidence="1 2">
    <name type="scientific">Deinococcus arenicola</name>
    <dbReference type="NCBI Taxonomy" id="2994950"/>
    <lineage>
        <taxon>Bacteria</taxon>
        <taxon>Thermotogati</taxon>
        <taxon>Deinococcota</taxon>
        <taxon>Deinococci</taxon>
        <taxon>Deinococcales</taxon>
        <taxon>Deinococcaceae</taxon>
        <taxon>Deinococcus</taxon>
    </lineage>
</organism>
<gene>
    <name evidence="1" type="ORF">ORD21_06100</name>
</gene>
<dbReference type="EMBL" id="JAPMIV010000007">
    <property type="protein sequence ID" value="MDV6374164.1"/>
    <property type="molecule type" value="Genomic_DNA"/>
</dbReference>
<proteinExistence type="predicted"/>
<dbReference type="RefSeq" id="WP_317639483.1">
    <property type="nucleotide sequence ID" value="NZ_JAPMIV010000007.1"/>
</dbReference>
<dbReference type="Proteomes" id="UP001276150">
    <property type="component" value="Unassembled WGS sequence"/>
</dbReference>
<keyword evidence="2" id="KW-1185">Reference proteome</keyword>
<protein>
    <submittedName>
        <fullName evidence="1">Uncharacterized protein</fullName>
    </submittedName>
</protein>
<accession>A0ABU4DR38</accession>
<name>A0ABU4DR38_9DEIO</name>
<reference evidence="1 2" key="1">
    <citation type="submission" date="2022-11" db="EMBL/GenBank/DDBJ databases">
        <title>Deinococcus ZS9-10, Low Temperature and Draught-tolerating, UV-resistant Bacteria from Continental Antarctica.</title>
        <authorList>
            <person name="Cheng L."/>
        </authorList>
    </citation>
    <scope>NUCLEOTIDE SEQUENCE [LARGE SCALE GENOMIC DNA]</scope>
    <source>
        <strain evidence="1 2">ZS9-10</strain>
    </source>
</reference>
<evidence type="ECO:0000313" key="1">
    <source>
        <dbReference type="EMBL" id="MDV6374164.1"/>
    </source>
</evidence>